<sequence>MPNTTDTSGASGAPDSARPTAVVGAGRWTLDPAASAVRFRSKTFWGLATVSGVFTGISGAGEVLPDGTGRGTLTIEAATLDTKNAKRDTHLRSADFFAADAHPSFAFTATSVTPGEGDAVTVTGELTVREKTLALAFPARVLSAAADAVTLEAEVSVDRAEFGMTWNQLGMLRGPATINVTARFTRDDA</sequence>
<dbReference type="SMART" id="SM00867">
    <property type="entry name" value="YceI"/>
    <property type="match status" value="1"/>
</dbReference>
<dbReference type="OrthoDB" id="9811006at2"/>
<feature type="region of interest" description="Disordered" evidence="2">
    <location>
        <begin position="1"/>
        <end position="20"/>
    </location>
</feature>
<accession>A0A1I1XU67</accession>
<comment type="similarity">
    <text evidence="1">Belongs to the UPF0312 family.</text>
</comment>
<organism evidence="4 5">
    <name type="scientific">Actinacidiphila alni</name>
    <dbReference type="NCBI Taxonomy" id="380248"/>
    <lineage>
        <taxon>Bacteria</taxon>
        <taxon>Bacillati</taxon>
        <taxon>Actinomycetota</taxon>
        <taxon>Actinomycetes</taxon>
        <taxon>Kitasatosporales</taxon>
        <taxon>Streptomycetaceae</taxon>
        <taxon>Actinacidiphila</taxon>
    </lineage>
</organism>
<gene>
    <name evidence="4" type="ORF">SAMN05216251_101513</name>
</gene>
<evidence type="ECO:0000259" key="3">
    <source>
        <dbReference type="SMART" id="SM00867"/>
    </source>
</evidence>
<dbReference type="InterPro" id="IPR007372">
    <property type="entry name" value="Lipid/polyisoprenoid-bd_YceI"/>
</dbReference>
<dbReference type="PANTHER" id="PTHR34406">
    <property type="entry name" value="PROTEIN YCEI"/>
    <property type="match status" value="1"/>
</dbReference>
<evidence type="ECO:0000313" key="5">
    <source>
        <dbReference type="Proteomes" id="UP000199323"/>
    </source>
</evidence>
<dbReference type="RefSeq" id="WP_093711625.1">
    <property type="nucleotide sequence ID" value="NZ_FONG01000001.1"/>
</dbReference>
<proteinExistence type="inferred from homology"/>
<dbReference type="PANTHER" id="PTHR34406:SF1">
    <property type="entry name" value="PROTEIN YCEI"/>
    <property type="match status" value="1"/>
</dbReference>
<protein>
    <submittedName>
        <fullName evidence="4">Polyisoprenoid-binding protein YceI</fullName>
    </submittedName>
</protein>
<dbReference type="Pfam" id="PF04264">
    <property type="entry name" value="YceI"/>
    <property type="match status" value="1"/>
</dbReference>
<dbReference type="SUPFAM" id="SSF101874">
    <property type="entry name" value="YceI-like"/>
    <property type="match status" value="1"/>
</dbReference>
<dbReference type="InterPro" id="IPR036761">
    <property type="entry name" value="TTHA0802/YceI-like_sf"/>
</dbReference>
<dbReference type="STRING" id="380248.SAMN05216251_101513"/>
<evidence type="ECO:0000313" key="4">
    <source>
        <dbReference type="EMBL" id="SFE10198.1"/>
    </source>
</evidence>
<dbReference type="EMBL" id="FONG01000001">
    <property type="protein sequence ID" value="SFE10198.1"/>
    <property type="molecule type" value="Genomic_DNA"/>
</dbReference>
<feature type="compositionally biased region" description="Polar residues" evidence="2">
    <location>
        <begin position="1"/>
        <end position="10"/>
    </location>
</feature>
<evidence type="ECO:0000256" key="1">
    <source>
        <dbReference type="ARBA" id="ARBA00008812"/>
    </source>
</evidence>
<reference evidence="4 5" key="1">
    <citation type="submission" date="2016-10" db="EMBL/GenBank/DDBJ databases">
        <authorList>
            <person name="de Groot N.N."/>
        </authorList>
    </citation>
    <scope>NUCLEOTIDE SEQUENCE [LARGE SCALE GENOMIC DNA]</scope>
    <source>
        <strain evidence="4 5">CGMCC 4.3510</strain>
    </source>
</reference>
<name>A0A1I1XU67_9ACTN</name>
<evidence type="ECO:0000256" key="2">
    <source>
        <dbReference type="SAM" id="MobiDB-lite"/>
    </source>
</evidence>
<dbReference type="AlphaFoldDB" id="A0A1I1XU67"/>
<dbReference type="Proteomes" id="UP000199323">
    <property type="component" value="Unassembled WGS sequence"/>
</dbReference>
<dbReference type="Gene3D" id="2.40.128.110">
    <property type="entry name" value="Lipid/polyisoprenoid-binding, YceI-like"/>
    <property type="match status" value="1"/>
</dbReference>
<feature type="domain" description="Lipid/polyisoprenoid-binding YceI-like" evidence="3">
    <location>
        <begin position="27"/>
        <end position="185"/>
    </location>
</feature>
<keyword evidence="5" id="KW-1185">Reference proteome</keyword>